<dbReference type="Pfam" id="PF00390">
    <property type="entry name" value="malic"/>
    <property type="match status" value="1"/>
</dbReference>
<dbReference type="CDD" id="cd05311">
    <property type="entry name" value="NAD_bind_2_malic_enz"/>
    <property type="match status" value="1"/>
</dbReference>
<dbReference type="InterPro" id="IPR045213">
    <property type="entry name" value="Malic_NAD-bd_bact_type"/>
</dbReference>
<comment type="similarity">
    <text evidence="3">Belongs to the malic enzymes family.</text>
</comment>
<feature type="domain" description="Malic enzyme NAD-binding" evidence="6">
    <location>
        <begin position="168"/>
        <end position="404"/>
    </location>
</feature>
<evidence type="ECO:0000256" key="3">
    <source>
        <dbReference type="ARBA" id="ARBA00008785"/>
    </source>
</evidence>
<dbReference type="InterPro" id="IPR012301">
    <property type="entry name" value="Malic_N_dom"/>
</dbReference>
<dbReference type="PANTHER" id="PTHR43237">
    <property type="entry name" value="NADP-DEPENDENT MALIC ENZYME"/>
    <property type="match status" value="1"/>
</dbReference>
<evidence type="ECO:0000256" key="4">
    <source>
        <dbReference type="ARBA" id="ARBA00022723"/>
    </source>
</evidence>
<dbReference type="RefSeq" id="WP_237485358.1">
    <property type="nucleotide sequence ID" value="NZ_CAKLCM010000002.1"/>
</dbReference>
<evidence type="ECO:0000313" key="8">
    <source>
        <dbReference type="EMBL" id="CAH0527221.1"/>
    </source>
</evidence>
<proteinExistence type="inferred from homology"/>
<keyword evidence="5 8" id="KW-0560">Oxidoreductase</keyword>
<comment type="cofactor">
    <cofactor evidence="1">
        <name>Mn(2+)</name>
        <dbReference type="ChEBI" id="CHEBI:29035"/>
    </cofactor>
</comment>
<organism evidence="8 9">
    <name type="scientific">Vibrio hippocampi</name>
    <dbReference type="NCBI Taxonomy" id="654686"/>
    <lineage>
        <taxon>Bacteria</taxon>
        <taxon>Pseudomonadati</taxon>
        <taxon>Pseudomonadota</taxon>
        <taxon>Gammaproteobacteria</taxon>
        <taxon>Vibrionales</taxon>
        <taxon>Vibrionaceae</taxon>
        <taxon>Vibrio</taxon>
    </lineage>
</organism>
<dbReference type="InterPro" id="IPR015884">
    <property type="entry name" value="Malic_enzyme_CS"/>
</dbReference>
<evidence type="ECO:0000259" key="6">
    <source>
        <dbReference type="SMART" id="SM00919"/>
    </source>
</evidence>
<comment type="caution">
    <text evidence="8">The sequence shown here is derived from an EMBL/GenBank/DDBJ whole genome shotgun (WGS) entry which is preliminary data.</text>
</comment>
<dbReference type="GO" id="GO:0004473">
    <property type="term" value="F:malate dehydrogenase (decarboxylating) (NADP+) activity"/>
    <property type="evidence" value="ECO:0007669"/>
    <property type="project" value="UniProtKB-EC"/>
</dbReference>
<accession>A0ABM8ZJX0</accession>
<keyword evidence="9" id="KW-1185">Reference proteome</keyword>
<evidence type="ECO:0000256" key="2">
    <source>
        <dbReference type="ARBA" id="ARBA00001946"/>
    </source>
</evidence>
<dbReference type="Gene3D" id="3.40.50.720">
    <property type="entry name" value="NAD(P)-binding Rossmann-like Domain"/>
    <property type="match status" value="1"/>
</dbReference>
<dbReference type="InterPro" id="IPR001891">
    <property type="entry name" value="Malic_OxRdtase"/>
</dbReference>
<evidence type="ECO:0000313" key="9">
    <source>
        <dbReference type="Proteomes" id="UP000838160"/>
    </source>
</evidence>
<dbReference type="Proteomes" id="UP000838160">
    <property type="component" value="Unassembled WGS sequence"/>
</dbReference>
<dbReference type="InterPro" id="IPR046346">
    <property type="entry name" value="Aminoacid_DH-like_N_sf"/>
</dbReference>
<dbReference type="SMART" id="SM00919">
    <property type="entry name" value="Malic_M"/>
    <property type="match status" value="1"/>
</dbReference>
<dbReference type="SUPFAM" id="SSF53223">
    <property type="entry name" value="Aminoacid dehydrogenase-like, N-terminal domain"/>
    <property type="match status" value="1"/>
</dbReference>
<dbReference type="InterPro" id="IPR037062">
    <property type="entry name" value="Malic_N_dom_sf"/>
</dbReference>
<dbReference type="PANTHER" id="PTHR43237:SF4">
    <property type="entry name" value="NADP-DEPENDENT MALIC ENZYME"/>
    <property type="match status" value="1"/>
</dbReference>
<dbReference type="EC" id="1.1.1.40" evidence="8"/>
<dbReference type="InterPro" id="IPR051674">
    <property type="entry name" value="Malate_Decarboxylase"/>
</dbReference>
<name>A0ABM8ZJX0_9VIBR</name>
<dbReference type="PIRSF" id="PIRSF000106">
    <property type="entry name" value="ME"/>
    <property type="match status" value="1"/>
</dbReference>
<dbReference type="InterPro" id="IPR036291">
    <property type="entry name" value="NAD(P)-bd_dom_sf"/>
</dbReference>
<dbReference type="PROSITE" id="PS00331">
    <property type="entry name" value="MALIC_ENZYMES"/>
    <property type="match status" value="1"/>
</dbReference>
<protein>
    <submittedName>
        <fullName evidence="8">NADP-dependent malic enzyme</fullName>
        <ecNumber evidence="8">1.1.1.40</ecNumber>
    </submittedName>
</protein>
<comment type="cofactor">
    <cofactor evidence="2">
        <name>Mg(2+)</name>
        <dbReference type="ChEBI" id="CHEBI:18420"/>
    </cofactor>
</comment>
<dbReference type="EMBL" id="CAKLCM010000002">
    <property type="protein sequence ID" value="CAH0527221.1"/>
    <property type="molecule type" value="Genomic_DNA"/>
</dbReference>
<evidence type="ECO:0000259" key="7">
    <source>
        <dbReference type="SMART" id="SM01274"/>
    </source>
</evidence>
<dbReference type="Gene3D" id="3.40.50.10380">
    <property type="entry name" value="Malic enzyme, N-terminal domain"/>
    <property type="match status" value="1"/>
</dbReference>
<dbReference type="SMART" id="SM01274">
    <property type="entry name" value="malic"/>
    <property type="match status" value="1"/>
</dbReference>
<evidence type="ECO:0000256" key="1">
    <source>
        <dbReference type="ARBA" id="ARBA00001936"/>
    </source>
</evidence>
<sequence length="419" mass="45500">MSDDNLINEFRQQALDYHAHPVPGKIEVALTKPANSAKDLALAYSPGVAEPVREIAQSADNVYKYTAKGNMVAVISNGTAILGLGNLGPLASKPVMEGKALLFKRFAGLDSIDIEVKHRTIDEFVDTVANISDTFGGINLEDIKAPDCFEIEKRLIERCDVPVFHDDQHGTAIVTAAGMLNALELQGKELKEATIVCLGAGAAAIACMELLIKCGAMREKIYMLDRKGVIHTRRDDLNEYKALFANNTDKRTLEDVIEGADLFLGVSGPDLLPADALKLMADKPVVFACSNPDPEIKPELAYQVRDDLIMGTGRSDYPNQVNNVLCFPFIFRGALDVRASEINDEMKLAAVEAIRQLAKEEVPEAVLHAAGVESLSFGNDYIIPKPMDPRLLPRVAKAVALAAVESGVARIELPESYMV</sequence>
<dbReference type="InterPro" id="IPR012302">
    <property type="entry name" value="Malic_NAD-bd"/>
</dbReference>
<gene>
    <name evidence="8" type="primary">maeB</name>
    <name evidence="8" type="ORF">VHP8226_02549</name>
</gene>
<feature type="domain" description="Malic enzyme N-terminal" evidence="7">
    <location>
        <begin position="23"/>
        <end position="156"/>
    </location>
</feature>
<dbReference type="SUPFAM" id="SSF51735">
    <property type="entry name" value="NAD(P)-binding Rossmann-fold domains"/>
    <property type="match status" value="1"/>
</dbReference>
<dbReference type="Pfam" id="PF03949">
    <property type="entry name" value="Malic_M"/>
    <property type="match status" value="1"/>
</dbReference>
<reference evidence="8" key="1">
    <citation type="submission" date="2021-12" db="EMBL/GenBank/DDBJ databases">
        <authorList>
            <person name="Rodrigo-Torres L."/>
            <person name="Arahal R. D."/>
            <person name="Lucena T."/>
        </authorList>
    </citation>
    <scope>NUCLEOTIDE SEQUENCE</scope>
    <source>
        <strain evidence="8">CECT 8226</strain>
    </source>
</reference>
<evidence type="ECO:0000256" key="5">
    <source>
        <dbReference type="ARBA" id="ARBA00023002"/>
    </source>
</evidence>
<keyword evidence="4" id="KW-0479">Metal-binding</keyword>